<sequence>MGETSNFYEKCSSLSKKGDEKSLRTLLQMGISGNKTARVALRKTRNKKLLKTLIDEYLDNIPSEYNAGMILNLAVKVLRKEYLYVYLMEIFHEKKDLKEIGFFKSVKDIPLDKQEQIEVKKYIIDTKDFDIRLISLIAVEEREDILYALLTKAMDDGLDARTTKIFLANKDYLQLIQPELREAIENELREHQYLQRILI</sequence>
<dbReference type="HOGENOM" id="CLU_1370149_0_0_9"/>
<evidence type="ECO:0000313" key="2">
    <source>
        <dbReference type="Proteomes" id="UP000003793"/>
    </source>
</evidence>
<reference evidence="1 2" key="1">
    <citation type="submission" date="2009-02" db="EMBL/GenBank/DDBJ databases">
        <authorList>
            <person name="Fulton L."/>
            <person name="Clifton S."/>
            <person name="Fulton B."/>
            <person name="Xu J."/>
            <person name="Minx P."/>
            <person name="Pepin K.H."/>
            <person name="Johnson M."/>
            <person name="Bhonagiri V."/>
            <person name="Nash W.E."/>
            <person name="Mardis E.R."/>
            <person name="Wilson R.K."/>
        </authorList>
    </citation>
    <scope>NUCLEOTIDE SEQUENCE [LARGE SCALE GENOMIC DNA]</scope>
    <source>
        <strain evidence="1 2">ATCC 27758</strain>
    </source>
</reference>
<comment type="caution">
    <text evidence="1">The sequence shown here is derived from an EMBL/GenBank/DDBJ whole genome shotgun (WGS) entry which is preliminary data.</text>
</comment>
<accession>C0BE27</accession>
<dbReference type="Proteomes" id="UP000003793">
    <property type="component" value="Unassembled WGS sequence"/>
</dbReference>
<organism evidence="1 2">
    <name type="scientific">Coprococcus comes ATCC 27758</name>
    <dbReference type="NCBI Taxonomy" id="470146"/>
    <lineage>
        <taxon>Bacteria</taxon>
        <taxon>Bacillati</taxon>
        <taxon>Bacillota</taxon>
        <taxon>Clostridia</taxon>
        <taxon>Lachnospirales</taxon>
        <taxon>Lachnospiraceae</taxon>
        <taxon>Coprococcus</taxon>
    </lineage>
</organism>
<reference evidence="1 2" key="2">
    <citation type="submission" date="2009-03" db="EMBL/GenBank/DDBJ databases">
        <title>Draft genome sequence of Coprococcus comes (ATCC 27758).</title>
        <authorList>
            <person name="Sudarsanam P."/>
            <person name="Ley R."/>
            <person name="Guruge J."/>
            <person name="Turnbaugh P.J."/>
            <person name="Mahowald M."/>
            <person name="Liep D."/>
            <person name="Gordon J."/>
        </authorList>
    </citation>
    <scope>NUCLEOTIDE SEQUENCE [LARGE SCALE GENOMIC DNA]</scope>
    <source>
        <strain evidence="1 2">ATCC 27758</strain>
    </source>
</reference>
<dbReference type="EMBL" id="ABVR01000045">
    <property type="protein sequence ID" value="EEG88104.1"/>
    <property type="molecule type" value="Genomic_DNA"/>
</dbReference>
<proteinExistence type="predicted"/>
<name>C0BE27_9FIRM</name>
<evidence type="ECO:0000313" key="1">
    <source>
        <dbReference type="EMBL" id="EEG88104.1"/>
    </source>
</evidence>
<protein>
    <submittedName>
        <fullName evidence="1">Uncharacterized protein</fullName>
    </submittedName>
</protein>
<gene>
    <name evidence="1" type="ORF">COPCOM_03439</name>
</gene>
<dbReference type="AlphaFoldDB" id="C0BE27"/>